<sequence length="304" mass="35405">MNITIQTYPFSKPLGWSISRYELFSRCKRAYYFSYYGKYDPDIPMDKIRFLKQITSLHLEIGHTIHHTFETLLRRLQRSCAPVDTARFIQHGQSLYTEAFRTKTFMEEYYDGITLDLSHGLGTIADMLTQFLESDLYEWILSVAKNDSSQWIIEPGGYGETRIQGYKAYCKMDFLLPVDNSVFILDWKSGKKQVEKHSKQLLAYTAAILAENPHLSVEQIVPKIIYVHTDGVETLSTQVTKTDLMDFYTTVEQEHGEMIRYCRDPQENVPREKDAFPLCNLPNICKYCQFREICLDTASTPLLF</sequence>
<dbReference type="AlphaFoldDB" id="U7DA54"/>
<name>U7DA54_9BACT</name>
<proteinExistence type="predicted"/>
<evidence type="ECO:0000313" key="3">
    <source>
        <dbReference type="Proteomes" id="UP000017148"/>
    </source>
</evidence>
<dbReference type="InterPro" id="IPR011335">
    <property type="entry name" value="Restrct_endonuc-II-like"/>
</dbReference>
<dbReference type="OrthoDB" id="4812256at2"/>
<reference evidence="2 3" key="1">
    <citation type="journal article" date="2013" name="Environ. Microbiol.">
        <title>Genome analysis of Chitinivibrio alkaliphilus gen. nov., sp. nov., a novel extremely haloalkaliphilic anaerobic chitinolytic bacterium from the candidate phylum Termite Group 3.</title>
        <authorList>
            <person name="Sorokin D.Y."/>
            <person name="Gumerov V.M."/>
            <person name="Rakitin A.L."/>
            <person name="Beletsky A.V."/>
            <person name="Damste J.S."/>
            <person name="Muyzer G."/>
            <person name="Mardanov A.V."/>
            <person name="Ravin N.V."/>
        </authorList>
    </citation>
    <scope>NUCLEOTIDE SEQUENCE [LARGE SCALE GENOMIC DNA]</scope>
    <source>
        <strain evidence="2 3">ACht1</strain>
    </source>
</reference>
<keyword evidence="3" id="KW-1185">Reference proteome</keyword>
<feature type="domain" description="PD-(D/E)XK endonuclease-like" evidence="1">
    <location>
        <begin position="16"/>
        <end position="294"/>
    </location>
</feature>
<dbReference type="EMBL" id="ASJR01000007">
    <property type="protein sequence ID" value="ERP32002.1"/>
    <property type="molecule type" value="Genomic_DNA"/>
</dbReference>
<organism evidence="2 3">
    <name type="scientific">Chitinivibrio alkaliphilus ACht1</name>
    <dbReference type="NCBI Taxonomy" id="1313304"/>
    <lineage>
        <taxon>Bacteria</taxon>
        <taxon>Pseudomonadati</taxon>
        <taxon>Fibrobacterota</taxon>
        <taxon>Chitinivibrionia</taxon>
        <taxon>Chitinivibrionales</taxon>
        <taxon>Chitinivibrionaceae</taxon>
        <taxon>Chitinivibrio</taxon>
    </lineage>
</organism>
<evidence type="ECO:0000313" key="2">
    <source>
        <dbReference type="EMBL" id="ERP32002.1"/>
    </source>
</evidence>
<dbReference type="InterPro" id="IPR011604">
    <property type="entry name" value="PDDEXK-like_dom_sf"/>
</dbReference>
<dbReference type="STRING" id="1313304.CALK_0981"/>
<protein>
    <submittedName>
        <fullName evidence="2">CRISPR/Cas system-associated protein Cas4</fullName>
    </submittedName>
</protein>
<dbReference type="RefSeq" id="WP_022636477.1">
    <property type="nucleotide sequence ID" value="NZ_ASJR01000007.1"/>
</dbReference>
<accession>U7DA54</accession>
<evidence type="ECO:0000259" key="1">
    <source>
        <dbReference type="Pfam" id="PF12705"/>
    </source>
</evidence>
<dbReference type="Proteomes" id="UP000017148">
    <property type="component" value="Unassembled WGS sequence"/>
</dbReference>
<dbReference type="Pfam" id="PF12705">
    <property type="entry name" value="PDDEXK_1"/>
    <property type="match status" value="1"/>
</dbReference>
<dbReference type="InterPro" id="IPR038726">
    <property type="entry name" value="PDDEXK_AddAB-type"/>
</dbReference>
<comment type="caution">
    <text evidence="2">The sequence shown here is derived from an EMBL/GenBank/DDBJ whole genome shotgun (WGS) entry which is preliminary data.</text>
</comment>
<gene>
    <name evidence="2" type="ORF">CALK_0981</name>
</gene>
<dbReference type="eggNOG" id="COG2887">
    <property type="taxonomic scope" value="Bacteria"/>
</dbReference>
<dbReference type="Gene3D" id="3.90.320.10">
    <property type="match status" value="1"/>
</dbReference>
<dbReference type="SUPFAM" id="SSF52980">
    <property type="entry name" value="Restriction endonuclease-like"/>
    <property type="match status" value="1"/>
</dbReference>